<dbReference type="AlphaFoldDB" id="A0A2S9WVL9"/>
<dbReference type="PANTHER" id="PTHR39323:SF1">
    <property type="entry name" value="BLR1149 PROTEIN"/>
    <property type="match status" value="1"/>
</dbReference>
<gene>
    <name evidence="2" type="ORF">BST86_10625</name>
</gene>
<dbReference type="Gene3D" id="3.60.21.10">
    <property type="match status" value="1"/>
</dbReference>
<evidence type="ECO:0000313" key="2">
    <source>
        <dbReference type="EMBL" id="PRP67514.1"/>
    </source>
</evidence>
<dbReference type="RefSeq" id="WP_105983235.1">
    <property type="nucleotide sequence ID" value="NZ_MQUC01000003.1"/>
</dbReference>
<comment type="caution">
    <text evidence="2">The sequence shown here is derived from an EMBL/GenBank/DDBJ whole genome shotgun (WGS) entry which is preliminary data.</text>
</comment>
<dbReference type="EMBL" id="MQUC01000003">
    <property type="protein sequence ID" value="PRP67514.1"/>
    <property type="molecule type" value="Genomic_DNA"/>
</dbReference>
<evidence type="ECO:0000259" key="1">
    <source>
        <dbReference type="Pfam" id="PF00149"/>
    </source>
</evidence>
<sequence>MSDSLQVTLHNQTFHLHSTGACYWQEQDVVLLADVHLGKSAHFRKHGMAVPSQADDNEYDKLNAVIDYFKPSRLWFLGDLFHSYQNAEWHFFEQWSRMQSIELTLVMGNHDLISSDHFNMLGIKTVQQLQMGDVLLTHHPLERENVFNIAGHIHPAVKLTGIGRQRLKMPCFFCTDYGMIVPAFGDFTGTYAMKPQKGNRIFVCVENEVVELS</sequence>
<dbReference type="NCBIfam" id="TIGR04123">
    <property type="entry name" value="P_estr_lig_assc"/>
    <property type="match status" value="1"/>
</dbReference>
<dbReference type="Proteomes" id="UP000239532">
    <property type="component" value="Unassembled WGS sequence"/>
</dbReference>
<dbReference type="GO" id="GO:0016787">
    <property type="term" value="F:hydrolase activity"/>
    <property type="evidence" value="ECO:0007669"/>
    <property type="project" value="InterPro"/>
</dbReference>
<proteinExistence type="predicted"/>
<dbReference type="SUPFAM" id="SSF56300">
    <property type="entry name" value="Metallo-dependent phosphatases"/>
    <property type="match status" value="1"/>
</dbReference>
<dbReference type="InterPro" id="IPR029052">
    <property type="entry name" value="Metallo-depent_PP-like"/>
</dbReference>
<dbReference type="OrthoDB" id="9795838at2"/>
<dbReference type="PIRSF" id="PIRSF000887">
    <property type="entry name" value="Pesterase_MJ0037"/>
    <property type="match status" value="1"/>
</dbReference>
<dbReference type="InterPro" id="IPR026336">
    <property type="entry name" value="PdeM-like"/>
</dbReference>
<dbReference type="PANTHER" id="PTHR39323">
    <property type="entry name" value="BLR1149 PROTEIN"/>
    <property type="match status" value="1"/>
</dbReference>
<reference evidence="2 3" key="1">
    <citation type="submission" date="2016-11" db="EMBL/GenBank/DDBJ databases">
        <title>Trade-off between light-utilization and light-protection in marine flavobacteria.</title>
        <authorList>
            <person name="Kumagai Y."/>
        </authorList>
    </citation>
    <scope>NUCLEOTIDE SEQUENCE [LARGE SCALE GENOMIC DNA]</scope>
    <source>
        <strain evidence="2 3">JCM 17109</strain>
    </source>
</reference>
<dbReference type="InterPro" id="IPR024173">
    <property type="entry name" value="Pesterase_MJ0037-like"/>
</dbReference>
<evidence type="ECO:0000313" key="3">
    <source>
        <dbReference type="Proteomes" id="UP000239532"/>
    </source>
</evidence>
<feature type="domain" description="Calcineurin-like phosphoesterase" evidence="1">
    <location>
        <begin position="29"/>
        <end position="149"/>
    </location>
</feature>
<dbReference type="InterPro" id="IPR004843">
    <property type="entry name" value="Calcineurin-like_PHP"/>
</dbReference>
<dbReference type="Pfam" id="PF00149">
    <property type="entry name" value="Metallophos"/>
    <property type="match status" value="1"/>
</dbReference>
<accession>A0A2S9WVL9</accession>
<organism evidence="2 3">
    <name type="scientific">Nonlabens agnitus</name>
    <dbReference type="NCBI Taxonomy" id="870484"/>
    <lineage>
        <taxon>Bacteria</taxon>
        <taxon>Pseudomonadati</taxon>
        <taxon>Bacteroidota</taxon>
        <taxon>Flavobacteriia</taxon>
        <taxon>Flavobacteriales</taxon>
        <taxon>Flavobacteriaceae</taxon>
        <taxon>Nonlabens</taxon>
    </lineage>
</organism>
<name>A0A2S9WVL9_9FLAO</name>
<keyword evidence="3" id="KW-1185">Reference proteome</keyword>
<protein>
    <submittedName>
        <fullName evidence="2">Metallophosphoesterase</fullName>
    </submittedName>
</protein>